<comment type="caution">
    <text evidence="2">The sequence shown here is derived from an EMBL/GenBank/DDBJ whole genome shotgun (WGS) entry which is preliminary data.</text>
</comment>
<evidence type="ECO:0000256" key="1">
    <source>
        <dbReference type="SAM" id="MobiDB-lite"/>
    </source>
</evidence>
<sequence length="273" mass="29842">MVWYPTSPHTHPTEDARRTEGCGGIVGRCAESRGNMYRDIQKHCTDITVARENRISLLRGPEGGAARDAVQWCSFSGKLYSKFSHAARGAGEARRMQGLDVLKRDNRRLNVDQRDEDRVEGLGDGEESDGKSWYGLQREASTNVYGTSVDGGSVAGAGGCRQRTVGAAQAGRTGFRHSRDTAQVLESAPGRRWGVARDVLVPGFHLQRDSGDAPMQVRRKDGGKFQCKKLECAQEGMLRRSNADVLSSVCTSADGVRTGTVPQTLEKRSQRDD</sequence>
<reference evidence="2" key="1">
    <citation type="submission" date="2023-03" db="EMBL/GenBank/DDBJ databases">
        <title>Massive genome expansion in bonnet fungi (Mycena s.s.) driven by repeated elements and novel gene families across ecological guilds.</title>
        <authorList>
            <consortium name="Lawrence Berkeley National Laboratory"/>
            <person name="Harder C.B."/>
            <person name="Miyauchi S."/>
            <person name="Viragh M."/>
            <person name="Kuo A."/>
            <person name="Thoen E."/>
            <person name="Andreopoulos B."/>
            <person name="Lu D."/>
            <person name="Skrede I."/>
            <person name="Drula E."/>
            <person name="Henrissat B."/>
            <person name="Morin E."/>
            <person name="Kohler A."/>
            <person name="Barry K."/>
            <person name="LaButti K."/>
            <person name="Morin E."/>
            <person name="Salamov A."/>
            <person name="Lipzen A."/>
            <person name="Mereny Z."/>
            <person name="Hegedus B."/>
            <person name="Baldrian P."/>
            <person name="Stursova M."/>
            <person name="Weitz H."/>
            <person name="Taylor A."/>
            <person name="Grigoriev I.V."/>
            <person name="Nagy L.G."/>
            <person name="Martin F."/>
            <person name="Kauserud H."/>
        </authorList>
    </citation>
    <scope>NUCLEOTIDE SEQUENCE</scope>
    <source>
        <strain evidence="2">CBHHK182m</strain>
    </source>
</reference>
<accession>A0AAD7I5D2</accession>
<dbReference type="Proteomes" id="UP001215598">
    <property type="component" value="Unassembled WGS sequence"/>
</dbReference>
<organism evidence="2 3">
    <name type="scientific">Mycena metata</name>
    <dbReference type="NCBI Taxonomy" id="1033252"/>
    <lineage>
        <taxon>Eukaryota</taxon>
        <taxon>Fungi</taxon>
        <taxon>Dikarya</taxon>
        <taxon>Basidiomycota</taxon>
        <taxon>Agaricomycotina</taxon>
        <taxon>Agaricomycetes</taxon>
        <taxon>Agaricomycetidae</taxon>
        <taxon>Agaricales</taxon>
        <taxon>Marasmiineae</taxon>
        <taxon>Mycenaceae</taxon>
        <taxon>Mycena</taxon>
    </lineage>
</organism>
<dbReference type="EMBL" id="JARKIB010000126">
    <property type="protein sequence ID" value="KAJ7735469.1"/>
    <property type="molecule type" value="Genomic_DNA"/>
</dbReference>
<keyword evidence="3" id="KW-1185">Reference proteome</keyword>
<name>A0AAD7I5D2_9AGAR</name>
<gene>
    <name evidence="2" type="ORF">B0H16DRAFT_1765024</name>
</gene>
<evidence type="ECO:0000313" key="3">
    <source>
        <dbReference type="Proteomes" id="UP001215598"/>
    </source>
</evidence>
<feature type="compositionally biased region" description="Basic and acidic residues" evidence="1">
    <location>
        <begin position="112"/>
        <end position="121"/>
    </location>
</feature>
<proteinExistence type="predicted"/>
<feature type="region of interest" description="Disordered" evidence="1">
    <location>
        <begin position="112"/>
        <end position="131"/>
    </location>
</feature>
<dbReference type="AlphaFoldDB" id="A0AAD7I5D2"/>
<protein>
    <submittedName>
        <fullName evidence="2">Uncharacterized protein</fullName>
    </submittedName>
</protein>
<evidence type="ECO:0000313" key="2">
    <source>
        <dbReference type="EMBL" id="KAJ7735469.1"/>
    </source>
</evidence>